<accession>K4ICF6</accession>
<dbReference type="HOGENOM" id="CLU_125018_2_0_10"/>
<evidence type="ECO:0000313" key="1">
    <source>
        <dbReference type="EMBL" id="AFU68099.1"/>
    </source>
</evidence>
<name>K4ICF6_PSYTT</name>
<organism evidence="1 2">
    <name type="scientific">Psychroflexus torquis (strain ATCC 700755 / CIP 106069 / ACAM 623)</name>
    <dbReference type="NCBI Taxonomy" id="313595"/>
    <lineage>
        <taxon>Bacteria</taxon>
        <taxon>Pseudomonadati</taxon>
        <taxon>Bacteroidota</taxon>
        <taxon>Flavobacteriia</taxon>
        <taxon>Flavobacteriales</taxon>
        <taxon>Flavobacteriaceae</taxon>
        <taxon>Psychroflexus</taxon>
    </lineage>
</organism>
<evidence type="ECO:0008006" key="3">
    <source>
        <dbReference type="Google" id="ProtNLM"/>
    </source>
</evidence>
<dbReference type="eggNOG" id="COG4704">
    <property type="taxonomic scope" value="Bacteria"/>
</dbReference>
<reference evidence="1" key="2">
    <citation type="submission" date="2012-09" db="EMBL/GenBank/DDBJ databases">
        <title>The complete sequence of Psychroflexus torquis an extreme psychrophile from sea-ice that is stimulated by light.</title>
        <authorList>
            <person name="Feng S."/>
            <person name="Powell S.M."/>
            <person name="Bowman J.P."/>
        </authorList>
    </citation>
    <scope>NUCLEOTIDE SEQUENCE [LARGE SCALE GENOMIC DNA]</scope>
    <source>
        <strain evidence="1">ATCC 700755</strain>
    </source>
</reference>
<dbReference type="Pfam" id="PF09912">
    <property type="entry name" value="DUF2141"/>
    <property type="match status" value="1"/>
</dbReference>
<proteinExistence type="predicted"/>
<dbReference type="AlphaFoldDB" id="K4ICF6"/>
<dbReference type="InterPro" id="IPR018673">
    <property type="entry name" value="DUF2141"/>
</dbReference>
<dbReference type="Proteomes" id="UP000008514">
    <property type="component" value="Chromosome"/>
</dbReference>
<keyword evidence="2" id="KW-1185">Reference proteome</keyword>
<dbReference type="KEGG" id="ptq:P700755_001135"/>
<dbReference type="STRING" id="313595.P700755_001135"/>
<protein>
    <recommendedName>
        <fullName evidence="3">DUF2141 domain-containing protein</fullName>
    </recommendedName>
</protein>
<reference evidence="1" key="1">
    <citation type="submission" date="2006-03" db="EMBL/GenBank/DDBJ databases">
        <authorList>
            <person name="Bowman J."/>
            <person name="Ferriera S."/>
            <person name="Johnson J."/>
            <person name="Kravitz S."/>
            <person name="Halpern A."/>
            <person name="Remington K."/>
            <person name="Beeson K."/>
            <person name="Tran B."/>
            <person name="Rogers Y.-H."/>
            <person name="Friedman R."/>
            <person name="Venter J.C."/>
        </authorList>
    </citation>
    <scope>NUCLEOTIDE SEQUENCE [LARGE SCALE GENOMIC DNA]</scope>
    <source>
        <strain evidence="1">ATCC 700755</strain>
    </source>
</reference>
<evidence type="ECO:0000313" key="2">
    <source>
        <dbReference type="Proteomes" id="UP000008514"/>
    </source>
</evidence>
<dbReference type="EMBL" id="CP003879">
    <property type="protein sequence ID" value="AFU68099.1"/>
    <property type="molecule type" value="Genomic_DNA"/>
</dbReference>
<gene>
    <name evidence="1" type="ordered locus">P700755_001135</name>
</gene>
<sequence length="140" mass="15551">MNVIVKIIVILVISSVMTEMNAQENYSIKVIAKNAKGNAGKIFLGLYNTEADFLKKRFKGIKSEIENKSCSVTFENIPAGIYAVSIFHDENDNGKMDSNFMGIPKEDYGCSNDASGFMGPPKWNDAKFELKENKVITITL</sequence>